<comment type="caution">
    <text evidence="1">The sequence shown here is derived from an EMBL/GenBank/DDBJ whole genome shotgun (WGS) entry which is preliminary data.</text>
</comment>
<dbReference type="Proteomes" id="UP001482620">
    <property type="component" value="Unassembled WGS sequence"/>
</dbReference>
<dbReference type="EMBL" id="JAHRIQ010105753">
    <property type="protein sequence ID" value="MEQ2255671.1"/>
    <property type="molecule type" value="Genomic_DNA"/>
</dbReference>
<organism evidence="1 2">
    <name type="scientific">Ilyodon furcidens</name>
    <name type="common">goldbreast splitfin</name>
    <dbReference type="NCBI Taxonomy" id="33524"/>
    <lineage>
        <taxon>Eukaryota</taxon>
        <taxon>Metazoa</taxon>
        <taxon>Chordata</taxon>
        <taxon>Craniata</taxon>
        <taxon>Vertebrata</taxon>
        <taxon>Euteleostomi</taxon>
        <taxon>Actinopterygii</taxon>
        <taxon>Neopterygii</taxon>
        <taxon>Teleostei</taxon>
        <taxon>Neoteleostei</taxon>
        <taxon>Acanthomorphata</taxon>
        <taxon>Ovalentaria</taxon>
        <taxon>Atherinomorphae</taxon>
        <taxon>Cyprinodontiformes</taxon>
        <taxon>Goodeidae</taxon>
        <taxon>Ilyodon</taxon>
    </lineage>
</organism>
<evidence type="ECO:0000313" key="1">
    <source>
        <dbReference type="EMBL" id="MEQ2255671.1"/>
    </source>
</evidence>
<accession>A0ABV0VER0</accession>
<gene>
    <name evidence="1" type="ORF">ILYODFUR_016359</name>
</gene>
<reference evidence="1 2" key="1">
    <citation type="submission" date="2021-06" db="EMBL/GenBank/DDBJ databases">
        <authorList>
            <person name="Palmer J.M."/>
        </authorList>
    </citation>
    <scope>NUCLEOTIDE SEQUENCE [LARGE SCALE GENOMIC DNA]</scope>
    <source>
        <strain evidence="2">if_2019</strain>
        <tissue evidence="1">Muscle</tissue>
    </source>
</reference>
<proteinExistence type="predicted"/>
<sequence length="101" mass="10983">MPAALVSRIQDRCVDSAPATLTLEGGVYEVWMEWPHQSIKEKQSIHFQPLFSRLEQCIACGAENDSDCPPAASPAWQWGGAKLLHAELATTNDTGVGVLHP</sequence>
<protein>
    <submittedName>
        <fullName evidence="1">Uncharacterized protein</fullName>
    </submittedName>
</protein>
<keyword evidence="2" id="KW-1185">Reference proteome</keyword>
<name>A0ABV0VER0_9TELE</name>
<evidence type="ECO:0000313" key="2">
    <source>
        <dbReference type="Proteomes" id="UP001482620"/>
    </source>
</evidence>